<feature type="domain" description="RNA-binding S4" evidence="9">
    <location>
        <begin position="5"/>
        <end position="69"/>
    </location>
</feature>
<reference evidence="10 11" key="1">
    <citation type="journal article" date="2012" name="Mol. Biol. Evol.">
        <title>Genome reduction and co-evolution between the primary and secondary bacterial symbionts of psyllids.</title>
        <authorList>
            <person name="Sloan D.B."/>
            <person name="Moran N.A."/>
        </authorList>
    </citation>
    <scope>NUCLEOTIDE SEQUENCE [LARGE SCALE GENOMIC DNA]</scope>
    <source>
        <strain evidence="10">Hcub_S</strain>
    </source>
</reference>
<dbReference type="InterPro" id="IPR000748">
    <property type="entry name" value="PsdUridine_synth_RsuA/RluB/E/F"/>
</dbReference>
<dbReference type="InterPro" id="IPR002942">
    <property type="entry name" value="S4_RNA-bd"/>
</dbReference>
<dbReference type="PROSITE" id="PS01149">
    <property type="entry name" value="PSI_RSU"/>
    <property type="match status" value="1"/>
</dbReference>
<evidence type="ECO:0000256" key="1">
    <source>
        <dbReference type="ARBA" id="ARBA00008348"/>
    </source>
</evidence>
<dbReference type="InterPro" id="IPR020103">
    <property type="entry name" value="PsdUridine_synth_cat_dom_sf"/>
</dbReference>
<dbReference type="Pfam" id="PF01479">
    <property type="entry name" value="S4"/>
    <property type="match status" value="1"/>
</dbReference>
<dbReference type="OrthoDB" id="9807213at2"/>
<dbReference type="FunFam" id="3.30.70.1560:FF:000001">
    <property type="entry name" value="Pseudouridine synthase"/>
    <property type="match status" value="1"/>
</dbReference>
<dbReference type="GO" id="GO:0160139">
    <property type="term" value="F:23S rRNA pseudouridine(2605) synthase activity"/>
    <property type="evidence" value="ECO:0007669"/>
    <property type="project" value="UniProtKB-EC"/>
</dbReference>
<dbReference type="PANTHER" id="PTHR47683">
    <property type="entry name" value="PSEUDOURIDINE SYNTHASE FAMILY PROTEIN-RELATED"/>
    <property type="match status" value="1"/>
</dbReference>
<dbReference type="AlphaFoldDB" id="J3TH06"/>
<dbReference type="CDD" id="cd02556">
    <property type="entry name" value="PseudoU_synth_RluB"/>
    <property type="match status" value="1"/>
</dbReference>
<evidence type="ECO:0000256" key="6">
    <source>
        <dbReference type="ARBA" id="ARBA00037383"/>
    </source>
</evidence>
<evidence type="ECO:0000256" key="5">
    <source>
        <dbReference type="ARBA" id="ARBA00036944"/>
    </source>
</evidence>
<keyword evidence="4 8" id="KW-0413">Isomerase</keyword>
<dbReference type="Gene3D" id="3.30.70.580">
    <property type="entry name" value="Pseudouridine synthase I, catalytic domain, N-terminal subdomain"/>
    <property type="match status" value="1"/>
</dbReference>
<accession>J3TH06</accession>
<dbReference type="PATRIC" id="fig|134287.3.peg.506"/>
<dbReference type="Proteomes" id="UP000003937">
    <property type="component" value="Chromosome"/>
</dbReference>
<dbReference type="InterPro" id="IPR036986">
    <property type="entry name" value="S4_RNA-bd_sf"/>
</dbReference>
<keyword evidence="11" id="KW-1185">Reference proteome</keyword>
<dbReference type="GO" id="GO:0000455">
    <property type="term" value="P:enzyme-directed rRNA pseudouridine synthesis"/>
    <property type="evidence" value="ECO:0007669"/>
    <property type="project" value="UniProtKB-ARBA"/>
</dbReference>
<protein>
    <recommendedName>
        <fullName evidence="8">Pseudouridine synthase</fullName>
        <ecNumber evidence="8">5.4.99.-</ecNumber>
    </recommendedName>
</protein>
<dbReference type="InterPro" id="IPR042092">
    <property type="entry name" value="PsdUridine_s_RsuA/RluB/E/F_cat"/>
</dbReference>
<dbReference type="HOGENOM" id="CLU_024979_1_1_6"/>
<dbReference type="InterPro" id="IPR018496">
    <property type="entry name" value="PsdUridine_synth_RsuA/RluB_CS"/>
</dbReference>
<dbReference type="InterPro" id="IPR006145">
    <property type="entry name" value="PsdUridine_synth_RsuA/RluA"/>
</dbReference>
<dbReference type="Gene3D" id="3.30.70.1560">
    <property type="entry name" value="Alpha-L RNA-binding motif"/>
    <property type="match status" value="1"/>
</dbReference>
<comment type="subunit">
    <text evidence="2">Monomer.</text>
</comment>
<dbReference type="FunFam" id="3.10.290.10:FF:000003">
    <property type="entry name" value="Pseudouridine synthase"/>
    <property type="match status" value="1"/>
</dbReference>
<dbReference type="Gene3D" id="3.10.290.10">
    <property type="entry name" value="RNA-binding S4 domain"/>
    <property type="match status" value="1"/>
</dbReference>
<sequence>MQKNERPQKVLARAGYGSRRTIEGLIEQGRVSVNRKIVTLGDRLNVTRTILIRIDKRLITIRPMKENLCRVLIYHKPAGEICTRYDLKNRKTVFNCLPPLQNAKWIAIGRLDINTSGLFLFTTNGELAHRLMHPSYAIEREYVVRVFGEINENKKRQLTCGVKLNDGLAAFLTLTPQGGDGLNRWYNVVLTEGRNREVRRLWEAVGMQVSRLIRVRYGNIILPKGLSPGSWIELPLAYINDLRKKVNLPLQESE</sequence>
<evidence type="ECO:0000256" key="2">
    <source>
        <dbReference type="ARBA" id="ARBA00011245"/>
    </source>
</evidence>
<dbReference type="EMBL" id="CP003547">
    <property type="protein sequence ID" value="AFP85822.1"/>
    <property type="molecule type" value="Genomic_DNA"/>
</dbReference>
<organism evidence="10 11">
    <name type="scientific">secondary endosymbiont of Heteropsylla cubana</name>
    <dbReference type="NCBI Taxonomy" id="134287"/>
    <lineage>
        <taxon>Bacteria</taxon>
        <taxon>Pseudomonadati</taxon>
        <taxon>Pseudomonadota</taxon>
        <taxon>Gammaproteobacteria</taxon>
        <taxon>Enterobacterales</taxon>
        <taxon>Enterobacteriaceae</taxon>
        <taxon>aphid secondary symbionts</taxon>
    </lineage>
</organism>
<evidence type="ECO:0000256" key="4">
    <source>
        <dbReference type="ARBA" id="ARBA00023235"/>
    </source>
</evidence>
<dbReference type="CDD" id="cd00165">
    <property type="entry name" value="S4"/>
    <property type="match status" value="1"/>
</dbReference>
<evidence type="ECO:0000256" key="8">
    <source>
        <dbReference type="RuleBase" id="RU003887"/>
    </source>
</evidence>
<name>J3TH06_9ENTR</name>
<comment type="similarity">
    <text evidence="1 8">Belongs to the pseudouridine synthase RsuA family.</text>
</comment>
<dbReference type="SMART" id="SM00363">
    <property type="entry name" value="S4"/>
    <property type="match status" value="1"/>
</dbReference>
<comment type="catalytic activity">
    <reaction evidence="5">
        <text>uridine(2605) in 23S rRNA = pseudouridine(2605) in 23S rRNA</text>
        <dbReference type="Rhea" id="RHEA:42520"/>
        <dbReference type="Rhea" id="RHEA-COMP:10095"/>
        <dbReference type="Rhea" id="RHEA-COMP:10096"/>
        <dbReference type="ChEBI" id="CHEBI:65314"/>
        <dbReference type="ChEBI" id="CHEBI:65315"/>
        <dbReference type="EC" id="5.4.99.22"/>
    </reaction>
</comment>
<dbReference type="KEGG" id="sehc:A35E_00533"/>
<dbReference type="InterPro" id="IPR050343">
    <property type="entry name" value="RsuA_PseudoU_synthase"/>
</dbReference>
<dbReference type="EC" id="5.4.99.-" evidence="8"/>
<dbReference type="NCBIfam" id="NF007976">
    <property type="entry name" value="PRK10700.1"/>
    <property type="match status" value="1"/>
</dbReference>
<comment type="function">
    <text evidence="6">Responsible for synthesis of pseudouridine from uracil-2605 in 23S ribosomal RNA.</text>
</comment>
<dbReference type="NCBIfam" id="TIGR00093">
    <property type="entry name" value="pseudouridine synthase"/>
    <property type="match status" value="1"/>
</dbReference>
<dbReference type="STRING" id="134287.A35E_00533"/>
<dbReference type="GO" id="GO:0005829">
    <property type="term" value="C:cytosol"/>
    <property type="evidence" value="ECO:0007669"/>
    <property type="project" value="UniProtKB-ARBA"/>
</dbReference>
<proteinExistence type="inferred from homology"/>
<dbReference type="PANTHER" id="PTHR47683:SF3">
    <property type="entry name" value="RIBOSOMAL LARGE SUBUNIT PSEUDOURIDINE SYNTHASE B"/>
    <property type="match status" value="1"/>
</dbReference>
<dbReference type="RefSeq" id="WP_014889119.1">
    <property type="nucleotide sequence ID" value="NC_018420.1"/>
</dbReference>
<dbReference type="Pfam" id="PF00849">
    <property type="entry name" value="PseudoU_synth_2"/>
    <property type="match status" value="1"/>
</dbReference>
<evidence type="ECO:0000256" key="3">
    <source>
        <dbReference type="ARBA" id="ARBA00022884"/>
    </source>
</evidence>
<dbReference type="SUPFAM" id="SSF55174">
    <property type="entry name" value="Alpha-L RNA-binding motif"/>
    <property type="match status" value="1"/>
</dbReference>
<dbReference type="GO" id="GO:0003723">
    <property type="term" value="F:RNA binding"/>
    <property type="evidence" value="ECO:0007669"/>
    <property type="project" value="UniProtKB-KW"/>
</dbReference>
<evidence type="ECO:0000256" key="7">
    <source>
        <dbReference type="PROSITE-ProRule" id="PRU00182"/>
    </source>
</evidence>
<dbReference type="PROSITE" id="PS50889">
    <property type="entry name" value="S4"/>
    <property type="match status" value="1"/>
</dbReference>
<evidence type="ECO:0000313" key="11">
    <source>
        <dbReference type="Proteomes" id="UP000003937"/>
    </source>
</evidence>
<dbReference type="InterPro" id="IPR020094">
    <property type="entry name" value="TruA/RsuA/RluB/E/F_N"/>
</dbReference>
<dbReference type="SUPFAM" id="SSF55120">
    <property type="entry name" value="Pseudouridine synthase"/>
    <property type="match status" value="1"/>
</dbReference>
<keyword evidence="3 7" id="KW-0694">RNA-binding</keyword>
<evidence type="ECO:0000313" key="10">
    <source>
        <dbReference type="EMBL" id="AFP85822.1"/>
    </source>
</evidence>
<gene>
    <name evidence="10" type="ORF">A35E_00533</name>
</gene>
<evidence type="ECO:0000259" key="9">
    <source>
        <dbReference type="SMART" id="SM00363"/>
    </source>
</evidence>